<organism evidence="2 3">
    <name type="scientific">Chthoniobacter flavus Ellin428</name>
    <dbReference type="NCBI Taxonomy" id="497964"/>
    <lineage>
        <taxon>Bacteria</taxon>
        <taxon>Pseudomonadati</taxon>
        <taxon>Verrucomicrobiota</taxon>
        <taxon>Spartobacteria</taxon>
        <taxon>Chthoniobacterales</taxon>
        <taxon>Chthoniobacteraceae</taxon>
        <taxon>Chthoniobacter</taxon>
    </lineage>
</organism>
<keyword evidence="2" id="KW-0560">Oxidoreductase</keyword>
<comment type="cofactor">
    <cofactor evidence="1">
        <name>Fe(2+)</name>
        <dbReference type="ChEBI" id="CHEBI:29033"/>
    </cofactor>
</comment>
<dbReference type="InParanoid" id="B4D7G3"/>
<comment type="caution">
    <text evidence="2">The sequence shown here is derived from an EMBL/GenBank/DDBJ whole genome shotgun (WGS) entry which is preliminary data.</text>
</comment>
<dbReference type="eggNOG" id="COG5285">
    <property type="taxonomic scope" value="Bacteria"/>
</dbReference>
<keyword evidence="2" id="KW-0223">Dioxygenase</keyword>
<dbReference type="RefSeq" id="WP_006982199.1">
    <property type="nucleotide sequence ID" value="NZ_ABVL01000018.1"/>
</dbReference>
<evidence type="ECO:0000313" key="3">
    <source>
        <dbReference type="Proteomes" id="UP000005824"/>
    </source>
</evidence>
<dbReference type="EMBL" id="ABVL01000018">
    <property type="protein sequence ID" value="EDY17580.1"/>
    <property type="molecule type" value="Genomic_DNA"/>
</dbReference>
<dbReference type="GO" id="GO:0016706">
    <property type="term" value="F:2-oxoglutarate-dependent dioxygenase activity"/>
    <property type="evidence" value="ECO:0007669"/>
    <property type="project" value="UniProtKB-ARBA"/>
</dbReference>
<gene>
    <name evidence="2" type="ORF">CfE428DRAFT_4878</name>
</gene>
<dbReference type="Gene3D" id="2.60.120.620">
    <property type="entry name" value="q2cbj1_9rhob like domain"/>
    <property type="match status" value="1"/>
</dbReference>
<dbReference type="InterPro" id="IPR008775">
    <property type="entry name" value="Phytyl_CoA_dOase-like"/>
</dbReference>
<dbReference type="PANTHER" id="PTHR20883">
    <property type="entry name" value="PHYTANOYL-COA DIOXYGENASE DOMAIN CONTAINING 1"/>
    <property type="match status" value="1"/>
</dbReference>
<dbReference type="SUPFAM" id="SSF51197">
    <property type="entry name" value="Clavaminate synthase-like"/>
    <property type="match status" value="1"/>
</dbReference>
<protein>
    <submittedName>
        <fullName evidence="2">Phytanoyl-CoA dioxygenase</fullName>
    </submittedName>
</protein>
<dbReference type="PANTHER" id="PTHR20883:SF48">
    <property type="entry name" value="ECTOINE DIOXYGENASE"/>
    <property type="match status" value="1"/>
</dbReference>
<accession>B4D7G3</accession>
<sequence length="253" mass="27730">MLSDSQKQQLIHQGFLVFPGLVAAARVARLNERVEELFAAEGENAGREFKMEPGARRIANAVDKGEVFEEAIDHPAVLAAVEVVLGTDFKLSSLNVRSANPHNGCAQPLHIDGGELPDDQGNSVCNSVWMLDDFTERNGALRIVPGSHRWGRAPEPGAKAEGEMLVTGKAGDVVVMNAHLWHGGSENFTDHQRRAMHVYYTRGDKPQQQCQKRLVRAEVQARLSPLRRRILALDDPRNDALSAAGSGRSGFLR</sequence>
<dbReference type="STRING" id="497964.CfE428DRAFT_4878"/>
<dbReference type="AlphaFoldDB" id="B4D7G3"/>
<evidence type="ECO:0000313" key="2">
    <source>
        <dbReference type="EMBL" id="EDY17580.1"/>
    </source>
</evidence>
<proteinExistence type="predicted"/>
<evidence type="ECO:0000256" key="1">
    <source>
        <dbReference type="ARBA" id="ARBA00001954"/>
    </source>
</evidence>
<name>B4D7G3_9BACT</name>
<keyword evidence="3" id="KW-1185">Reference proteome</keyword>
<dbReference type="Proteomes" id="UP000005824">
    <property type="component" value="Unassembled WGS sequence"/>
</dbReference>
<dbReference type="GO" id="GO:0005506">
    <property type="term" value="F:iron ion binding"/>
    <property type="evidence" value="ECO:0007669"/>
    <property type="project" value="UniProtKB-ARBA"/>
</dbReference>
<dbReference type="Pfam" id="PF05721">
    <property type="entry name" value="PhyH"/>
    <property type="match status" value="1"/>
</dbReference>
<reference evidence="2 3" key="1">
    <citation type="journal article" date="2011" name="J. Bacteriol.">
        <title>Genome sequence of Chthoniobacter flavus Ellin428, an aerobic heterotrophic soil bacterium.</title>
        <authorList>
            <person name="Kant R."/>
            <person name="van Passel M.W."/>
            <person name="Palva A."/>
            <person name="Lucas S."/>
            <person name="Lapidus A."/>
            <person name="Glavina Del Rio T."/>
            <person name="Dalin E."/>
            <person name="Tice H."/>
            <person name="Bruce D."/>
            <person name="Goodwin L."/>
            <person name="Pitluck S."/>
            <person name="Larimer F.W."/>
            <person name="Land M.L."/>
            <person name="Hauser L."/>
            <person name="Sangwan P."/>
            <person name="de Vos W.M."/>
            <person name="Janssen P.H."/>
            <person name="Smidt H."/>
        </authorList>
    </citation>
    <scope>NUCLEOTIDE SEQUENCE [LARGE SCALE GENOMIC DNA]</scope>
    <source>
        <strain evidence="2 3">Ellin428</strain>
    </source>
</reference>